<evidence type="ECO:0000313" key="12">
    <source>
        <dbReference type="EMBL" id="TDY45362.1"/>
    </source>
</evidence>
<evidence type="ECO:0000256" key="7">
    <source>
        <dbReference type="ARBA" id="ARBA00022989"/>
    </source>
</evidence>
<dbReference type="CDD" id="cd01948">
    <property type="entry name" value="EAL"/>
    <property type="match status" value="1"/>
</dbReference>
<dbReference type="InterPro" id="IPR035919">
    <property type="entry name" value="EAL_sf"/>
</dbReference>
<evidence type="ECO:0000256" key="2">
    <source>
        <dbReference type="ARBA" id="ARBA00012282"/>
    </source>
</evidence>
<dbReference type="EMBL" id="SORE01000014">
    <property type="protein sequence ID" value="TDY45362.1"/>
    <property type="molecule type" value="Genomic_DNA"/>
</dbReference>
<dbReference type="InterPro" id="IPR024744">
    <property type="entry name" value="CSS-motif_dom"/>
</dbReference>
<proteinExistence type="predicted"/>
<feature type="transmembrane region" description="Helical" evidence="10">
    <location>
        <begin position="25"/>
        <end position="48"/>
    </location>
</feature>
<keyword evidence="3" id="KW-1003">Cell membrane</keyword>
<dbReference type="Pfam" id="PF00563">
    <property type="entry name" value="EAL"/>
    <property type="match status" value="1"/>
</dbReference>
<dbReference type="RefSeq" id="WP_134193362.1">
    <property type="nucleotide sequence ID" value="NZ_JBHLUW010000001.1"/>
</dbReference>
<dbReference type="Gene3D" id="3.20.20.450">
    <property type="entry name" value="EAL domain"/>
    <property type="match status" value="1"/>
</dbReference>
<comment type="caution">
    <text evidence="12">The sequence shown here is derived from an EMBL/GenBank/DDBJ whole genome shotgun (WGS) entry which is preliminary data.</text>
</comment>
<feature type="transmembrane region" description="Helical" evidence="10">
    <location>
        <begin position="261"/>
        <end position="283"/>
    </location>
</feature>
<keyword evidence="4" id="KW-0973">c-di-GMP</keyword>
<evidence type="ECO:0000256" key="4">
    <source>
        <dbReference type="ARBA" id="ARBA00022636"/>
    </source>
</evidence>
<evidence type="ECO:0000256" key="10">
    <source>
        <dbReference type="SAM" id="Phobius"/>
    </source>
</evidence>
<evidence type="ECO:0000256" key="8">
    <source>
        <dbReference type="ARBA" id="ARBA00023136"/>
    </source>
</evidence>
<keyword evidence="5 10" id="KW-0812">Transmembrane</keyword>
<evidence type="ECO:0000256" key="9">
    <source>
        <dbReference type="ARBA" id="ARBA00034290"/>
    </source>
</evidence>
<dbReference type="OrthoDB" id="9813903at2"/>
<organism evidence="12 13">
    <name type="scientific">Paraburkholderia rhizosphaerae</name>
    <dbReference type="NCBI Taxonomy" id="480658"/>
    <lineage>
        <taxon>Bacteria</taxon>
        <taxon>Pseudomonadati</taxon>
        <taxon>Pseudomonadota</taxon>
        <taxon>Betaproteobacteria</taxon>
        <taxon>Burkholderiales</taxon>
        <taxon>Burkholderiaceae</taxon>
        <taxon>Paraburkholderia</taxon>
    </lineage>
</organism>
<dbReference type="Proteomes" id="UP000295509">
    <property type="component" value="Unassembled WGS sequence"/>
</dbReference>
<dbReference type="GO" id="GO:0071111">
    <property type="term" value="F:cyclic-guanylate-specific phosphodiesterase activity"/>
    <property type="evidence" value="ECO:0007669"/>
    <property type="project" value="UniProtKB-EC"/>
</dbReference>
<comment type="subcellular location">
    <subcellularLocation>
        <location evidence="1">Cell membrane</location>
        <topology evidence="1">Multi-pass membrane protein</topology>
    </subcellularLocation>
</comment>
<reference evidence="12 13" key="1">
    <citation type="submission" date="2019-03" db="EMBL/GenBank/DDBJ databases">
        <title>Genomic Encyclopedia of Type Strains, Phase III (KMG-III): the genomes of soil and plant-associated and newly described type strains.</title>
        <authorList>
            <person name="Whitman W."/>
        </authorList>
    </citation>
    <scope>NUCLEOTIDE SEQUENCE [LARGE SCALE GENOMIC DNA]</scope>
    <source>
        <strain evidence="12 13">LMG 29544</strain>
    </source>
</reference>
<dbReference type="InterPro" id="IPR001633">
    <property type="entry name" value="EAL_dom"/>
</dbReference>
<evidence type="ECO:0000256" key="1">
    <source>
        <dbReference type="ARBA" id="ARBA00004651"/>
    </source>
</evidence>
<dbReference type="Pfam" id="PF12792">
    <property type="entry name" value="CSS-motif"/>
    <property type="match status" value="1"/>
</dbReference>
<evidence type="ECO:0000256" key="3">
    <source>
        <dbReference type="ARBA" id="ARBA00022475"/>
    </source>
</evidence>
<keyword evidence="7 10" id="KW-1133">Transmembrane helix</keyword>
<dbReference type="GO" id="GO:0005886">
    <property type="term" value="C:plasma membrane"/>
    <property type="evidence" value="ECO:0007669"/>
    <property type="project" value="UniProtKB-SubCell"/>
</dbReference>
<dbReference type="SUPFAM" id="SSF141868">
    <property type="entry name" value="EAL domain-like"/>
    <property type="match status" value="1"/>
</dbReference>
<accession>A0A4R8LLF0</accession>
<dbReference type="SMART" id="SM00052">
    <property type="entry name" value="EAL"/>
    <property type="match status" value="1"/>
</dbReference>
<evidence type="ECO:0000259" key="11">
    <source>
        <dbReference type="PROSITE" id="PS50883"/>
    </source>
</evidence>
<evidence type="ECO:0000313" key="13">
    <source>
        <dbReference type="Proteomes" id="UP000295509"/>
    </source>
</evidence>
<name>A0A4R8LLF0_9BURK</name>
<feature type="domain" description="EAL" evidence="11">
    <location>
        <begin position="285"/>
        <end position="534"/>
    </location>
</feature>
<dbReference type="PANTHER" id="PTHR33121:SF79">
    <property type="entry name" value="CYCLIC DI-GMP PHOSPHODIESTERASE PDED-RELATED"/>
    <property type="match status" value="1"/>
</dbReference>
<gene>
    <name evidence="12" type="ORF">BX592_11429</name>
</gene>
<sequence length="539" mass="58810">MHDPSNSAAGKFSALRDLATPGRSVAPRLTLVIAALCCVVVTIGAVLWGERYAAQEVEARESLIGHDMVESLDRVLTTVRSQRRDALRELVGQSCAKVAMRLAELETYVQYVRGINLVDHNRLSCSSVFGPMDVPLSAYVPPRDTPETRDIIVNLLAGTPFQPGTPVISMFEPTDIGSGVQYTIEGIYVADALAHGIRYGAQQVILLMPGSGVLNDKGEFTTAIKAPDHVGTRVHSTQWPFSVAVLASDGLVTEMRWKYGLLFAAGAILVNLLIAAIALLALAPHRQLLAAVRRGLRLGQLYVVYQPVVEMATRKIVGVEALIRWTHPRWGTVSPSVFMAQVERSPLLSSVTRFALRTAAADIAQRTDIRPLRVAVNVAPMDLQRKDFVADVLAINHALPSGVTLVLELTERFLLEKQSRTQAVFDTLKANGVLFAIDDFGTQHSNLDLLGRFPFDYVKIDGQFVRQVDKGGAALIKAIAAVAKHFGMEAIAEGVETEAQHAALREVGVPFAQGYLYQRPVRASELFVEPEPHMTTTRL</sequence>
<evidence type="ECO:0000256" key="5">
    <source>
        <dbReference type="ARBA" id="ARBA00022692"/>
    </source>
</evidence>
<dbReference type="EC" id="3.1.4.52" evidence="2"/>
<evidence type="ECO:0000256" key="6">
    <source>
        <dbReference type="ARBA" id="ARBA00022801"/>
    </source>
</evidence>
<dbReference type="AlphaFoldDB" id="A0A4R8LLF0"/>
<dbReference type="PANTHER" id="PTHR33121">
    <property type="entry name" value="CYCLIC DI-GMP PHOSPHODIESTERASE PDEF"/>
    <property type="match status" value="1"/>
</dbReference>
<dbReference type="PROSITE" id="PS50883">
    <property type="entry name" value="EAL"/>
    <property type="match status" value="1"/>
</dbReference>
<keyword evidence="13" id="KW-1185">Reference proteome</keyword>
<keyword evidence="6" id="KW-0378">Hydrolase</keyword>
<protein>
    <recommendedName>
        <fullName evidence="2">cyclic-guanylate-specific phosphodiesterase</fullName>
        <ecNumber evidence="2">3.1.4.52</ecNumber>
    </recommendedName>
</protein>
<dbReference type="InterPro" id="IPR050706">
    <property type="entry name" value="Cyclic-di-GMP_PDE-like"/>
</dbReference>
<comment type="catalytic activity">
    <reaction evidence="9">
        <text>3',3'-c-di-GMP + H2O = 5'-phosphoguanylyl(3'-&gt;5')guanosine + H(+)</text>
        <dbReference type="Rhea" id="RHEA:24902"/>
        <dbReference type="ChEBI" id="CHEBI:15377"/>
        <dbReference type="ChEBI" id="CHEBI:15378"/>
        <dbReference type="ChEBI" id="CHEBI:58754"/>
        <dbReference type="ChEBI" id="CHEBI:58805"/>
        <dbReference type="EC" id="3.1.4.52"/>
    </reaction>
</comment>
<keyword evidence="8 10" id="KW-0472">Membrane</keyword>